<feature type="transmembrane region" description="Helical" evidence="8">
    <location>
        <begin position="307"/>
        <end position="328"/>
    </location>
</feature>
<keyword evidence="3" id="KW-0328">Glycosyltransferase</keyword>
<proteinExistence type="predicted"/>
<dbReference type="GO" id="GO:0016763">
    <property type="term" value="F:pentosyltransferase activity"/>
    <property type="evidence" value="ECO:0007669"/>
    <property type="project" value="TreeGrafter"/>
</dbReference>
<accession>A0A1W2E0M5</accession>
<feature type="transmembrane region" description="Helical" evidence="8">
    <location>
        <begin position="283"/>
        <end position="301"/>
    </location>
</feature>
<evidence type="ECO:0000256" key="5">
    <source>
        <dbReference type="ARBA" id="ARBA00022692"/>
    </source>
</evidence>
<dbReference type="OrthoDB" id="7765097at2"/>
<feature type="transmembrane region" description="Helical" evidence="8">
    <location>
        <begin position="156"/>
        <end position="183"/>
    </location>
</feature>
<dbReference type="Proteomes" id="UP000192330">
    <property type="component" value="Unassembled WGS sequence"/>
</dbReference>
<evidence type="ECO:0000256" key="2">
    <source>
        <dbReference type="ARBA" id="ARBA00022475"/>
    </source>
</evidence>
<dbReference type="GO" id="GO:0005886">
    <property type="term" value="C:plasma membrane"/>
    <property type="evidence" value="ECO:0007669"/>
    <property type="project" value="UniProtKB-SubCell"/>
</dbReference>
<keyword evidence="6 8" id="KW-1133">Transmembrane helix</keyword>
<feature type="transmembrane region" description="Helical" evidence="8">
    <location>
        <begin position="203"/>
        <end position="226"/>
    </location>
</feature>
<keyword evidence="10" id="KW-1185">Reference proteome</keyword>
<evidence type="ECO:0000256" key="3">
    <source>
        <dbReference type="ARBA" id="ARBA00022676"/>
    </source>
</evidence>
<keyword evidence="2" id="KW-1003">Cell membrane</keyword>
<evidence type="ECO:0000313" key="10">
    <source>
        <dbReference type="Proteomes" id="UP000192330"/>
    </source>
</evidence>
<organism evidence="9 10">
    <name type="scientific">Primorskyibacter flagellatus</name>
    <dbReference type="NCBI Taxonomy" id="1387277"/>
    <lineage>
        <taxon>Bacteria</taxon>
        <taxon>Pseudomonadati</taxon>
        <taxon>Pseudomonadota</taxon>
        <taxon>Alphaproteobacteria</taxon>
        <taxon>Rhodobacterales</taxon>
        <taxon>Roseobacteraceae</taxon>
        <taxon>Primorskyibacter</taxon>
    </lineage>
</organism>
<keyword evidence="5 8" id="KW-0812">Transmembrane</keyword>
<dbReference type="PANTHER" id="PTHR33908">
    <property type="entry name" value="MANNOSYLTRANSFERASE YKCB-RELATED"/>
    <property type="match status" value="1"/>
</dbReference>
<feature type="transmembrane region" description="Helical" evidence="8">
    <location>
        <begin position="253"/>
        <end position="276"/>
    </location>
</feature>
<evidence type="ECO:0000256" key="4">
    <source>
        <dbReference type="ARBA" id="ARBA00022679"/>
    </source>
</evidence>
<dbReference type="EMBL" id="FWYD01000020">
    <property type="protein sequence ID" value="SMD03283.1"/>
    <property type="molecule type" value="Genomic_DNA"/>
</dbReference>
<feature type="transmembrane region" description="Helical" evidence="8">
    <location>
        <begin position="340"/>
        <end position="361"/>
    </location>
</feature>
<feature type="transmembrane region" description="Helical" evidence="8">
    <location>
        <begin position="106"/>
        <end position="125"/>
    </location>
</feature>
<dbReference type="PANTHER" id="PTHR33908:SF11">
    <property type="entry name" value="MEMBRANE PROTEIN"/>
    <property type="match status" value="1"/>
</dbReference>
<evidence type="ECO:0000256" key="7">
    <source>
        <dbReference type="ARBA" id="ARBA00023136"/>
    </source>
</evidence>
<keyword evidence="7 8" id="KW-0472">Membrane</keyword>
<gene>
    <name evidence="9" type="ORF">SAMN06295998_12044</name>
</gene>
<dbReference type="InterPro" id="IPR050297">
    <property type="entry name" value="LipidA_mod_glycosyltrf_83"/>
</dbReference>
<evidence type="ECO:0000256" key="8">
    <source>
        <dbReference type="SAM" id="Phobius"/>
    </source>
</evidence>
<protein>
    <recommendedName>
        <fullName evidence="11">Glycosyltransferase RgtA/B/C/D-like domain-containing protein</fullName>
    </recommendedName>
</protein>
<feature type="transmembrane region" description="Helical" evidence="8">
    <location>
        <begin position="78"/>
        <end position="100"/>
    </location>
</feature>
<evidence type="ECO:0000256" key="6">
    <source>
        <dbReference type="ARBA" id="ARBA00022989"/>
    </source>
</evidence>
<name>A0A1W2E0M5_9RHOB</name>
<comment type="subcellular location">
    <subcellularLocation>
        <location evidence="1">Cell membrane</location>
        <topology evidence="1">Multi-pass membrane protein</topology>
    </subcellularLocation>
</comment>
<reference evidence="9 10" key="1">
    <citation type="submission" date="2017-04" db="EMBL/GenBank/DDBJ databases">
        <authorList>
            <person name="Afonso C.L."/>
            <person name="Miller P.J."/>
            <person name="Scott M.A."/>
            <person name="Spackman E."/>
            <person name="Goraichik I."/>
            <person name="Dimitrov K.M."/>
            <person name="Suarez D.L."/>
            <person name="Swayne D.E."/>
        </authorList>
    </citation>
    <scope>NUCLEOTIDE SEQUENCE [LARGE SCALE GENOMIC DNA]</scope>
    <source>
        <strain evidence="9 10">CGMCC 1.12644</strain>
    </source>
</reference>
<dbReference type="GO" id="GO:0009103">
    <property type="term" value="P:lipopolysaccharide biosynthetic process"/>
    <property type="evidence" value="ECO:0007669"/>
    <property type="project" value="UniProtKB-ARBA"/>
</dbReference>
<evidence type="ECO:0000313" key="9">
    <source>
        <dbReference type="EMBL" id="SMD03283.1"/>
    </source>
</evidence>
<keyword evidence="4" id="KW-0808">Transferase</keyword>
<evidence type="ECO:0000256" key="1">
    <source>
        <dbReference type="ARBA" id="ARBA00004651"/>
    </source>
</evidence>
<dbReference type="STRING" id="1387277.SAMN06295998_12044"/>
<dbReference type="RefSeq" id="WP_084354174.1">
    <property type="nucleotide sequence ID" value="NZ_FWYD01000020.1"/>
</dbReference>
<sequence length="514" mass="57254">MTSRVQPSLLVAFWVLLMALLALLYTTVPPSPDQSQFDWMAYIATQGHPFYVGSFDMNWPGAMWLHEAGIRLFGVHAWTWRLTDFLLMLGFSFGGAVFLHRANWPLAAWVFVFLYPALYVPAGSWMAGQRDIIATGFLICACALAMQNAPKEGRSVVLAGVCVACAVLIRPTFLSFLAGLMFLECMPMRDIHPRTCSRSARALRFLAGFTLMIGAAICAGLALGSLDDWYRQSFQFATSIYIGEPPQDWRVTLWTLFVVSWNWITLMALFGLVVWALRDRLSYPLMLVLGIAATSTLSFAVQNKGFGYHLGGILLVLVLLLTIGIDQLDHWRRSVRTSLMRWGVTVALTGAVFLVLAGTAVKLENLKSGAVRILAGQFGPTDLYGLTEAERRDIISLIKDGSTPDQTVAVYGTHYDLPYRAQRLPTYRYFTPAADQIKPGFVHYDEWMAEVDQALVQTPPAFVVMTRRALPGPPDELNPALADRSILTRLQQTLSEDYKVVFSNANVVVYQSPR</sequence>
<evidence type="ECO:0008006" key="11">
    <source>
        <dbReference type="Google" id="ProtNLM"/>
    </source>
</evidence>
<dbReference type="AlphaFoldDB" id="A0A1W2E0M5"/>
<feature type="transmembrane region" description="Helical" evidence="8">
    <location>
        <begin position="9"/>
        <end position="28"/>
    </location>
</feature>